<feature type="domain" description="MRG" evidence="9">
    <location>
        <begin position="208"/>
        <end position="538"/>
    </location>
</feature>
<organism evidence="11 12">
    <name type="scientific">Parthenolecanium corni</name>
    <dbReference type="NCBI Taxonomy" id="536013"/>
    <lineage>
        <taxon>Eukaryota</taxon>
        <taxon>Metazoa</taxon>
        <taxon>Ecdysozoa</taxon>
        <taxon>Arthropoda</taxon>
        <taxon>Hexapoda</taxon>
        <taxon>Insecta</taxon>
        <taxon>Pterygota</taxon>
        <taxon>Neoptera</taxon>
        <taxon>Paraneoptera</taxon>
        <taxon>Hemiptera</taxon>
        <taxon>Sternorrhyncha</taxon>
        <taxon>Coccoidea</taxon>
        <taxon>Coccidae</taxon>
        <taxon>Parthenolecanium</taxon>
    </lineage>
</organism>
<feature type="region of interest" description="Disordered" evidence="8">
    <location>
        <begin position="370"/>
        <end position="419"/>
    </location>
</feature>
<dbReference type="InterPro" id="IPR053820">
    <property type="entry name" value="MSL3_chromo-like"/>
</dbReference>
<proteinExistence type="predicted"/>
<dbReference type="InterPro" id="IPR008676">
    <property type="entry name" value="MRG"/>
</dbReference>
<dbReference type="GO" id="GO:0035267">
    <property type="term" value="C:NuA4 histone acetyltransferase complex"/>
    <property type="evidence" value="ECO:0007669"/>
    <property type="project" value="TreeGrafter"/>
</dbReference>
<keyword evidence="5" id="KW-0804">Transcription</keyword>
<feature type="domain" description="MSL3 chromodomain-like" evidence="10">
    <location>
        <begin position="56"/>
        <end position="132"/>
    </location>
</feature>
<dbReference type="PANTHER" id="PTHR10880:SF15">
    <property type="entry name" value="MSL COMPLEX SUBUNIT 3"/>
    <property type="match status" value="1"/>
</dbReference>
<dbReference type="GO" id="GO:0006355">
    <property type="term" value="P:regulation of DNA-templated transcription"/>
    <property type="evidence" value="ECO:0007669"/>
    <property type="project" value="InterPro"/>
</dbReference>
<dbReference type="PROSITE" id="PS51640">
    <property type="entry name" value="MRG"/>
    <property type="match status" value="1"/>
</dbReference>
<evidence type="ECO:0000256" key="6">
    <source>
        <dbReference type="ARBA" id="ARBA00023242"/>
    </source>
</evidence>
<evidence type="ECO:0000256" key="3">
    <source>
        <dbReference type="ARBA" id="ARBA00022853"/>
    </source>
</evidence>
<evidence type="ECO:0000256" key="5">
    <source>
        <dbReference type="ARBA" id="ARBA00023163"/>
    </source>
</evidence>
<dbReference type="GO" id="GO:0072487">
    <property type="term" value="C:MSL complex"/>
    <property type="evidence" value="ECO:0007669"/>
    <property type="project" value="TreeGrafter"/>
</dbReference>
<evidence type="ECO:0000259" key="9">
    <source>
        <dbReference type="Pfam" id="PF05712"/>
    </source>
</evidence>
<sequence>MYAEVSNFCSNYSLPDFIRCEIFSHRRKSNFLSVSLRSSRNTQRRQISKRHGKSKFSEGEVVLCYEPDPAKTKVLYSSKVVQIVEKYDDNDKIYEEYLIHFHGWNSTWDRYVTEDFILKDTPENRKLQQKLAHEAQLTPGGNLYKRDLRNRRRSSSSRRRSRNSESAFHTNAQRSSNDEEGISQGETTQDEYSSDKSSDDEGMYISLKEIPPAPVIRIPAVLKKALGYDEYLITVEKKLLRLPAEPSIVTVLETFVHHYVTHGLRSYISKQTRRLKYEDLVARVSLCKEMVDGLRIIFDFTVDNLLMYQEERPQFHDICNISLNPPVRSFSCVLENELKELENNASREIKIIDGAPLANESKNSCMAKRVLRSQHHQQNTEIAESSSQTPERSEKPEKSDRAADKTERYEKNENVVPVKKEEIQNSMASSSCSSNGVVPPYNLRFDGSIIYNRHIKKLVQREIQDWKLIPDSLYSQKPLKPTLIYGATHFARLFVKLPEILQYSAHKPEMKDIIVEYSEILLNFLAEHLEWFGISHYVSDDFEDVR</sequence>
<feature type="compositionally biased region" description="Polar residues" evidence="8">
    <location>
        <begin position="165"/>
        <end position="175"/>
    </location>
</feature>
<feature type="compositionally biased region" description="Basic residues" evidence="8">
    <location>
        <begin position="148"/>
        <end position="161"/>
    </location>
</feature>
<evidence type="ECO:0000256" key="2">
    <source>
        <dbReference type="ARBA" id="ARBA00022843"/>
    </source>
</evidence>
<dbReference type="InterPro" id="IPR038217">
    <property type="entry name" value="MRG_C_sf"/>
</dbReference>
<keyword evidence="12" id="KW-1185">Reference proteome</keyword>
<dbReference type="Pfam" id="PF22732">
    <property type="entry name" value="MSL3_chromo-like"/>
    <property type="match status" value="1"/>
</dbReference>
<keyword evidence="3" id="KW-0156">Chromatin regulator</keyword>
<feature type="compositionally biased region" description="Polar residues" evidence="8">
    <location>
        <begin position="376"/>
        <end position="390"/>
    </location>
</feature>
<feature type="compositionally biased region" description="Basic and acidic residues" evidence="8">
    <location>
        <begin position="391"/>
        <end position="419"/>
    </location>
</feature>
<evidence type="ECO:0000256" key="8">
    <source>
        <dbReference type="SAM" id="MobiDB-lite"/>
    </source>
</evidence>
<keyword evidence="6" id="KW-0539">Nucleus</keyword>
<gene>
    <name evidence="11" type="ORF">V9T40_003728</name>
</gene>
<dbReference type="GO" id="GO:0005634">
    <property type="term" value="C:nucleus"/>
    <property type="evidence" value="ECO:0007669"/>
    <property type="project" value="UniProtKB-SubCell"/>
</dbReference>
<evidence type="ECO:0000256" key="1">
    <source>
        <dbReference type="ARBA" id="ARBA00004123"/>
    </source>
</evidence>
<keyword evidence="2" id="KW-0832">Ubl conjugation</keyword>
<dbReference type="PANTHER" id="PTHR10880">
    <property type="entry name" value="MORTALITY FACTOR 4-LIKE PROTEIN"/>
    <property type="match status" value="1"/>
</dbReference>
<dbReference type="FunFam" id="2.30.30.140:FF:000042">
    <property type="entry name" value="male-specific lethal 3 homolog"/>
    <property type="match status" value="1"/>
</dbReference>
<dbReference type="SUPFAM" id="SSF54160">
    <property type="entry name" value="Chromo domain-like"/>
    <property type="match status" value="1"/>
</dbReference>
<dbReference type="InterPro" id="IPR016197">
    <property type="entry name" value="Chromo-like_dom_sf"/>
</dbReference>
<evidence type="ECO:0000313" key="11">
    <source>
        <dbReference type="EMBL" id="KAK7603729.1"/>
    </source>
</evidence>
<evidence type="ECO:0000313" key="12">
    <source>
        <dbReference type="Proteomes" id="UP001367676"/>
    </source>
</evidence>
<dbReference type="AlphaFoldDB" id="A0AAN9TR62"/>
<accession>A0AAN9TR62</accession>
<comment type="caution">
    <text evidence="11">The sequence shown here is derived from an EMBL/GenBank/DDBJ whole genome shotgun (WGS) entry which is preliminary data.</text>
</comment>
<protein>
    <recommendedName>
        <fullName evidence="7">Protein male-specific lethal-3</fullName>
    </recommendedName>
</protein>
<dbReference type="Proteomes" id="UP001367676">
    <property type="component" value="Unassembled WGS sequence"/>
</dbReference>
<evidence type="ECO:0000259" key="10">
    <source>
        <dbReference type="Pfam" id="PF22732"/>
    </source>
</evidence>
<dbReference type="EMBL" id="JBBCAQ010000006">
    <property type="protein sequence ID" value="KAK7603729.1"/>
    <property type="molecule type" value="Genomic_DNA"/>
</dbReference>
<dbReference type="Gene3D" id="1.10.274.30">
    <property type="entry name" value="MRG domain"/>
    <property type="match status" value="1"/>
</dbReference>
<dbReference type="Gene3D" id="2.30.30.140">
    <property type="match status" value="1"/>
</dbReference>
<dbReference type="InterPro" id="IPR026541">
    <property type="entry name" value="MRG_dom"/>
</dbReference>
<dbReference type="Pfam" id="PF05712">
    <property type="entry name" value="MRG"/>
    <property type="match status" value="1"/>
</dbReference>
<dbReference type="GO" id="GO:0006325">
    <property type="term" value="P:chromatin organization"/>
    <property type="evidence" value="ECO:0007669"/>
    <property type="project" value="UniProtKB-KW"/>
</dbReference>
<keyword evidence="4" id="KW-0805">Transcription regulation</keyword>
<reference evidence="11 12" key="1">
    <citation type="submission" date="2024-03" db="EMBL/GenBank/DDBJ databases">
        <title>Adaptation during the transition from Ophiocordyceps entomopathogen to insect associate is accompanied by gene loss and intensified selection.</title>
        <authorList>
            <person name="Ward C.M."/>
            <person name="Onetto C.A."/>
            <person name="Borneman A.R."/>
        </authorList>
    </citation>
    <scope>NUCLEOTIDE SEQUENCE [LARGE SCALE GENOMIC DNA]</scope>
    <source>
        <strain evidence="11">AWRI1</strain>
        <tissue evidence="11">Single Adult Female</tissue>
    </source>
</reference>
<feature type="region of interest" description="Disordered" evidence="8">
    <location>
        <begin position="133"/>
        <end position="200"/>
    </location>
</feature>
<name>A0AAN9TR62_9HEMI</name>
<evidence type="ECO:0000256" key="7">
    <source>
        <dbReference type="ARBA" id="ARBA00069454"/>
    </source>
</evidence>
<evidence type="ECO:0000256" key="4">
    <source>
        <dbReference type="ARBA" id="ARBA00023015"/>
    </source>
</evidence>
<comment type="subcellular location">
    <subcellularLocation>
        <location evidence="1">Nucleus</location>
    </subcellularLocation>
</comment>